<feature type="region of interest" description="Disordered" evidence="1">
    <location>
        <begin position="334"/>
        <end position="375"/>
    </location>
</feature>
<name>A0A438CNZ8_VITVI</name>
<dbReference type="AlphaFoldDB" id="A0A438CNZ8"/>
<feature type="compositionally biased region" description="Low complexity" evidence="1">
    <location>
        <begin position="342"/>
        <end position="367"/>
    </location>
</feature>
<organism evidence="2 3">
    <name type="scientific">Vitis vinifera</name>
    <name type="common">Grape</name>
    <dbReference type="NCBI Taxonomy" id="29760"/>
    <lineage>
        <taxon>Eukaryota</taxon>
        <taxon>Viridiplantae</taxon>
        <taxon>Streptophyta</taxon>
        <taxon>Embryophyta</taxon>
        <taxon>Tracheophyta</taxon>
        <taxon>Spermatophyta</taxon>
        <taxon>Magnoliopsida</taxon>
        <taxon>eudicotyledons</taxon>
        <taxon>Gunneridae</taxon>
        <taxon>Pentapetalae</taxon>
        <taxon>rosids</taxon>
        <taxon>Vitales</taxon>
        <taxon>Vitaceae</taxon>
        <taxon>Viteae</taxon>
        <taxon>Vitis</taxon>
    </lineage>
</organism>
<reference evidence="2 3" key="1">
    <citation type="journal article" date="2018" name="PLoS Genet.">
        <title>Population sequencing reveals clonal diversity and ancestral inbreeding in the grapevine cultivar Chardonnay.</title>
        <authorList>
            <person name="Roach M.J."/>
            <person name="Johnson D.L."/>
            <person name="Bohlmann J."/>
            <person name="van Vuuren H.J."/>
            <person name="Jones S.J."/>
            <person name="Pretorius I.S."/>
            <person name="Schmidt S.A."/>
            <person name="Borneman A.R."/>
        </authorList>
    </citation>
    <scope>NUCLEOTIDE SEQUENCE [LARGE SCALE GENOMIC DNA]</scope>
    <source>
        <strain evidence="3">cv. Chardonnay</strain>
        <tissue evidence="2">Leaf</tissue>
    </source>
</reference>
<dbReference type="EMBL" id="QGNW01002161">
    <property type="protein sequence ID" value="RVW24931.1"/>
    <property type="molecule type" value="Genomic_DNA"/>
</dbReference>
<evidence type="ECO:0008006" key="4">
    <source>
        <dbReference type="Google" id="ProtNLM"/>
    </source>
</evidence>
<sequence>MARAGICECQEKVQDWTHEGKTIARMMGKTFSERKPVLLRKWLPKENMVVHGKFRRAGEGNEGGKGNFEAGGLDEGEAGGWRCFQISFYQRCLRWKMGLDLYSSSSVIGEDDEDDVVTSETTCSRNEWVKTGGCVSQSSKFAKRATRAQIGMRIRGLQAGPKASQAHQIAALRLLLPSELCPGDERVGVEAISGVEGGTKSFGMEIWSRREENEARNGKAPAGHRSSSEPLFLRGSSSSSEVRNMEEEFGTRFQMERGIGENPLFRCQLARHCNFSREDTSAFREEDKEGLTDDGVRSSWLFRHGFTFNSIIRGKGLIFEGICEIPGAKNLEVCQPSPSQPPESSSFPSCSLDSPLSSPSGPHLPNLVPLSQSPY</sequence>
<dbReference type="Proteomes" id="UP000288805">
    <property type="component" value="Unassembled WGS sequence"/>
</dbReference>
<proteinExistence type="predicted"/>
<gene>
    <name evidence="2" type="ORF">CK203_079543</name>
</gene>
<protein>
    <recommendedName>
        <fullName evidence="4">DUF4283 domain-containing protein</fullName>
    </recommendedName>
</protein>
<evidence type="ECO:0000313" key="3">
    <source>
        <dbReference type="Proteomes" id="UP000288805"/>
    </source>
</evidence>
<evidence type="ECO:0000256" key="1">
    <source>
        <dbReference type="SAM" id="MobiDB-lite"/>
    </source>
</evidence>
<accession>A0A438CNZ8</accession>
<comment type="caution">
    <text evidence="2">The sequence shown here is derived from an EMBL/GenBank/DDBJ whole genome shotgun (WGS) entry which is preliminary data.</text>
</comment>
<feature type="region of interest" description="Disordered" evidence="1">
    <location>
        <begin position="211"/>
        <end position="245"/>
    </location>
</feature>
<evidence type="ECO:0000313" key="2">
    <source>
        <dbReference type="EMBL" id="RVW24931.1"/>
    </source>
</evidence>